<evidence type="ECO:0000313" key="1">
    <source>
        <dbReference type="EMBL" id="KAI9896725.1"/>
    </source>
</evidence>
<sequence>MTSRRGPLTNNTNAANSPLRVPGAALNPGSKPKRSLANVLREENYGQPPPKKQALDNGSQRPRSPTKVPRPQVMVQRDGPTKSSKNHTSASRSATAAKSVQAESIDKETWKTHFKAKFPKMVFYFESVPDDVRARLTRRIAYLGARQEPFFSNEVTHVITTRPIPSEQAQPQEVQQENRSVDEQPKTINPSLLDRNVAAQAQRKLFTDFRHVQPKTQQLNDPLRISKTPRNNDVLYKARDMGKRIWALDKFTNIVNALLENETQQSTAARAAGSRVTGPVKETGHLLTQMLQNERLNGPSDRDPTASNRELHHFKGPYLYIYDMDEKQKPIMVREYAKVASKSDGDWPQFRSVGNGRCPFVEEVDAPRKRKTTDQERQRELDRELQKEKARYAAAKREFEAMMKPPQAPPPKAVTGKRTLAEMEDGQSRGRNAAPQDILDTAKLTLSKQEETRSQIAFTSRAPGGRVCAGEPVASGLQKNTATSAIRSQMISSTAGMSGVKAGTSREIHGLQRQVLQKTAPASQASSRQATEVSGEPSSRPATLSRTNSRSAPTQEPRKVETIEKTQAQPLKSKKDLKPGYCENCQDKFRDFDEHIASGRHRKFADSPDNWVELDSLLAELKRVPKHEFMQLDVPAC</sequence>
<dbReference type="Proteomes" id="UP001163324">
    <property type="component" value="Chromosome 9"/>
</dbReference>
<evidence type="ECO:0000313" key="2">
    <source>
        <dbReference type="Proteomes" id="UP001163324"/>
    </source>
</evidence>
<comment type="caution">
    <text evidence="1">The sequence shown here is derived from an EMBL/GenBank/DDBJ whole genome shotgun (WGS) entry which is preliminary data.</text>
</comment>
<accession>A0ACC0URN3</accession>
<gene>
    <name evidence="1" type="ORF">N3K66_008897</name>
</gene>
<proteinExistence type="predicted"/>
<protein>
    <submittedName>
        <fullName evidence="1">Uncharacterized protein</fullName>
    </submittedName>
</protein>
<organism evidence="1 2">
    <name type="scientific">Trichothecium roseum</name>
    <dbReference type="NCBI Taxonomy" id="47278"/>
    <lineage>
        <taxon>Eukaryota</taxon>
        <taxon>Fungi</taxon>
        <taxon>Dikarya</taxon>
        <taxon>Ascomycota</taxon>
        <taxon>Pezizomycotina</taxon>
        <taxon>Sordariomycetes</taxon>
        <taxon>Hypocreomycetidae</taxon>
        <taxon>Hypocreales</taxon>
        <taxon>Hypocreales incertae sedis</taxon>
        <taxon>Trichothecium</taxon>
    </lineage>
</organism>
<reference evidence="1" key="1">
    <citation type="submission" date="2022-10" db="EMBL/GenBank/DDBJ databases">
        <title>Complete Genome of Trichothecium roseum strain YXFP-22015, a Plant Pathogen Isolated from Citrus.</title>
        <authorList>
            <person name="Wang Y."/>
            <person name="Zhu L."/>
        </authorList>
    </citation>
    <scope>NUCLEOTIDE SEQUENCE</scope>
    <source>
        <strain evidence="1">YXFP-22015</strain>
    </source>
</reference>
<keyword evidence="2" id="KW-1185">Reference proteome</keyword>
<dbReference type="EMBL" id="CM047948">
    <property type="protein sequence ID" value="KAI9896725.1"/>
    <property type="molecule type" value="Genomic_DNA"/>
</dbReference>
<name>A0ACC0URN3_9HYPO</name>